<keyword evidence="2" id="KW-1185">Reference proteome</keyword>
<reference evidence="1 2" key="1">
    <citation type="submission" date="2019-07" db="EMBL/GenBank/DDBJ databases">
        <title>Finished genome of Venturia effusa.</title>
        <authorList>
            <person name="Young C.A."/>
            <person name="Cox M.P."/>
            <person name="Ganley A.R.D."/>
            <person name="David W.J."/>
        </authorList>
    </citation>
    <scope>NUCLEOTIDE SEQUENCE [LARGE SCALE GENOMIC DNA]</scope>
    <source>
        <strain evidence="2">albino</strain>
    </source>
</reference>
<dbReference type="AlphaFoldDB" id="A0A517L2W4"/>
<dbReference type="STRING" id="50376.A0A517L2W4"/>
<organism evidence="1 2">
    <name type="scientific">Venturia effusa</name>
    <dbReference type="NCBI Taxonomy" id="50376"/>
    <lineage>
        <taxon>Eukaryota</taxon>
        <taxon>Fungi</taxon>
        <taxon>Dikarya</taxon>
        <taxon>Ascomycota</taxon>
        <taxon>Pezizomycotina</taxon>
        <taxon>Dothideomycetes</taxon>
        <taxon>Pleosporomycetidae</taxon>
        <taxon>Venturiales</taxon>
        <taxon>Venturiaceae</taxon>
        <taxon>Venturia</taxon>
    </lineage>
</organism>
<dbReference type="EMBL" id="CP042188">
    <property type="protein sequence ID" value="QDS69952.1"/>
    <property type="molecule type" value="Genomic_DNA"/>
</dbReference>
<gene>
    <name evidence="1" type="ORF">FKW77_002426</name>
</gene>
<evidence type="ECO:0000313" key="1">
    <source>
        <dbReference type="EMBL" id="QDS69952.1"/>
    </source>
</evidence>
<sequence>MILKGLSQRRGWIILGSIVAALIRINARHSSPTAIYIPIPYSYVEQPESPRASASNSSLGFEKIVVLSRKPSWRTRGLQAAADLTGLEISIPSQPFISPHVAEAFEKIGTGETVIPAKHGSTLAWLAHLDLLKHIIMSGLTTTLILEDDVDWDVRIKQQMQLVADNTRKLLNIPDDDIDPYGTDWDVLWIGHCGEVAQQSNDSFIRYGDDSRVSTEGYNGWSERHFMDAIPEGHRQIQFAVMPVCTFGFAVTAAGAQNILRKLGSGMDEAYDVALQHKCASEKLRCLVVQPEVMHHYESPHSLGYVSEIGQESGEGKSAGDEVLEASIGTTANMIYSARCKALFDAECLAPGTPPNLFGN</sequence>
<evidence type="ECO:0000313" key="2">
    <source>
        <dbReference type="Proteomes" id="UP000316270"/>
    </source>
</evidence>
<protein>
    <recommendedName>
        <fullName evidence="3">Glycosyltransferase family 25 protein</fullName>
    </recommendedName>
</protein>
<dbReference type="Proteomes" id="UP000316270">
    <property type="component" value="Chromosome 4"/>
</dbReference>
<dbReference type="OrthoDB" id="47375at2759"/>
<evidence type="ECO:0008006" key="3">
    <source>
        <dbReference type="Google" id="ProtNLM"/>
    </source>
</evidence>
<name>A0A517L2W4_9PEZI</name>
<proteinExistence type="predicted"/>
<accession>A0A517L2W4</accession>